<reference evidence="2 3" key="1">
    <citation type="submission" date="2014-06" db="EMBL/GenBank/DDBJ databases">
        <authorList>
            <person name="Ngugi D.K."/>
            <person name="Blom J."/>
            <person name="Alam I."/>
            <person name="Rashid M."/>
            <person name="Ba Alawi W."/>
            <person name="Zhang G."/>
            <person name="Hikmawan T."/>
            <person name="Guan Y."/>
            <person name="Antunes A."/>
            <person name="Siam R."/>
            <person name="ElDorry H."/>
            <person name="Bajic V."/>
            <person name="Stingl U."/>
        </authorList>
    </citation>
    <scope>NUCLEOTIDE SEQUENCE [LARGE SCALE GENOMIC DNA]</scope>
    <source>
        <strain evidence="2">SCGC AAA799-N04</strain>
    </source>
</reference>
<dbReference type="Pfam" id="PF24298">
    <property type="entry name" value="DUF7482"/>
    <property type="match status" value="1"/>
</dbReference>
<evidence type="ECO:0000313" key="2">
    <source>
        <dbReference type="EMBL" id="KEQ56172.1"/>
    </source>
</evidence>
<evidence type="ECO:0000313" key="3">
    <source>
        <dbReference type="Proteomes" id="UP000028059"/>
    </source>
</evidence>
<proteinExistence type="predicted"/>
<organism evidence="2 3">
    <name type="scientific">Marine Group I thaumarchaeote SCGC AAA799-N04</name>
    <dbReference type="NCBI Taxonomy" id="1502293"/>
    <lineage>
        <taxon>Archaea</taxon>
        <taxon>Nitrososphaerota</taxon>
        <taxon>Marine Group I</taxon>
    </lineage>
</organism>
<sequence length="419" mass="45011">MNKSLKYIALLAILPLFTVGITTGSFTDAEALKGKGVSSSKYGSSTNICGLQLCSEIPGGKEAWMAEQGKSKPVTPVSEPSEMMEKESMKEEITEADLGSVLRLSRANVPATIPMHQGYYGGGDVYYIITDSSDPTHADLITKNQSWKVELAPLLKNAPEDALSKTYMFMNGIEGDGVHGFQGEVFTSTPAQPDVYSALTSHVHVTWNEGTTPRVLTSDAMVMEAADNGEITLASVDVVLNMPQIVWPDGQMIVKEDKTLTDETPYSGGQVLDIDTEEMEVTFIAHRGWGPDGRTIYYIVTDVTPSGPANMMGVVSSPTSASLIANSAAVDLFQFKNGLTGSGPLGFQAGIAAGAPGDENYSPMWRIFMTSWASPENAQLLETIGDLNAYREAGLIDIGIARPMDSDHIVNCPFIDPFQ</sequence>
<dbReference type="Proteomes" id="UP000028059">
    <property type="component" value="Unassembled WGS sequence"/>
</dbReference>
<keyword evidence="3" id="KW-1185">Reference proteome</keyword>
<name>A0A081RLU9_9ARCH</name>
<evidence type="ECO:0000259" key="1">
    <source>
        <dbReference type="Pfam" id="PF24298"/>
    </source>
</evidence>
<feature type="domain" description="DUF7482" evidence="1">
    <location>
        <begin position="122"/>
        <end position="394"/>
    </location>
</feature>
<dbReference type="AlphaFoldDB" id="A0A081RLU9"/>
<dbReference type="PATRIC" id="fig|1502293.3.peg.1322"/>
<gene>
    <name evidence="2" type="ORF">AAA799N04_01426</name>
</gene>
<protein>
    <submittedName>
        <fullName evidence="2">Blue copper domain-containing protein</fullName>
    </submittedName>
</protein>
<accession>A0A081RLU9</accession>
<dbReference type="EMBL" id="JOKN01000030">
    <property type="protein sequence ID" value="KEQ56172.1"/>
    <property type="molecule type" value="Genomic_DNA"/>
</dbReference>
<comment type="caution">
    <text evidence="2">The sequence shown here is derived from an EMBL/GenBank/DDBJ whole genome shotgun (WGS) entry which is preliminary data.</text>
</comment>
<dbReference type="InterPro" id="IPR055905">
    <property type="entry name" value="DUF7482"/>
</dbReference>